<feature type="transmembrane region" description="Helical" evidence="9">
    <location>
        <begin position="152"/>
        <end position="171"/>
    </location>
</feature>
<evidence type="ECO:0000313" key="12">
    <source>
        <dbReference type="EMBL" id="HGI30711.1"/>
    </source>
</evidence>
<keyword evidence="6 9" id="KW-0812">Transmembrane</keyword>
<comment type="subcellular location">
    <subcellularLocation>
        <location evidence="1 9">Cell membrane</location>
        <topology evidence="1 9">Multi-pass membrane protein</topology>
    </subcellularLocation>
</comment>
<dbReference type="Gene3D" id="1.10.3720.10">
    <property type="entry name" value="MetI-like"/>
    <property type="match status" value="1"/>
</dbReference>
<dbReference type="InterPro" id="IPR051124">
    <property type="entry name" value="Phosphate_Transport_Permease"/>
</dbReference>
<dbReference type="CDD" id="cd06261">
    <property type="entry name" value="TM_PBP2"/>
    <property type="match status" value="1"/>
</dbReference>
<dbReference type="EMBL" id="DTFV01000074">
    <property type="protein sequence ID" value="HGI30711.1"/>
    <property type="molecule type" value="Genomic_DNA"/>
</dbReference>
<evidence type="ECO:0000256" key="6">
    <source>
        <dbReference type="ARBA" id="ARBA00022692"/>
    </source>
</evidence>
<accession>A0A7V3YGP2</accession>
<evidence type="ECO:0000259" key="11">
    <source>
        <dbReference type="PROSITE" id="PS50928"/>
    </source>
</evidence>
<feature type="transmembrane region" description="Helical" evidence="9">
    <location>
        <begin position="75"/>
        <end position="104"/>
    </location>
</feature>
<dbReference type="InterPro" id="IPR011864">
    <property type="entry name" value="Phosphate_PstC"/>
</dbReference>
<comment type="caution">
    <text evidence="12">The sequence shown here is derived from an EMBL/GenBank/DDBJ whole genome shotgun (WGS) entry which is preliminary data.</text>
</comment>
<feature type="transmembrane region" description="Helical" evidence="9">
    <location>
        <begin position="268"/>
        <end position="290"/>
    </location>
</feature>
<dbReference type="PROSITE" id="PS50928">
    <property type="entry name" value="ABC_TM1"/>
    <property type="match status" value="1"/>
</dbReference>
<keyword evidence="7 9" id="KW-1133">Transmembrane helix</keyword>
<dbReference type="NCBIfam" id="TIGR02138">
    <property type="entry name" value="phosphate_pstC"/>
    <property type="match status" value="1"/>
</dbReference>
<feature type="transmembrane region" description="Helical" evidence="9">
    <location>
        <begin position="20"/>
        <end position="41"/>
    </location>
</feature>
<dbReference type="InterPro" id="IPR000515">
    <property type="entry name" value="MetI-like"/>
</dbReference>
<dbReference type="GO" id="GO:0005315">
    <property type="term" value="F:phosphate transmembrane transporter activity"/>
    <property type="evidence" value="ECO:0007669"/>
    <property type="project" value="InterPro"/>
</dbReference>
<evidence type="ECO:0000256" key="2">
    <source>
        <dbReference type="ARBA" id="ARBA00007069"/>
    </source>
</evidence>
<dbReference type="PANTHER" id="PTHR30425">
    <property type="entry name" value="PHOSPHATE TRANSPORT SYSTEM PERMEASE PROTEIN PST"/>
    <property type="match status" value="1"/>
</dbReference>
<gene>
    <name evidence="12" type="primary">pstC</name>
    <name evidence="12" type="ORF">ENV30_05320</name>
</gene>
<evidence type="ECO:0000256" key="9">
    <source>
        <dbReference type="RuleBase" id="RU363032"/>
    </source>
</evidence>
<dbReference type="PANTHER" id="PTHR30425:SF1">
    <property type="entry name" value="PHOSPHATE TRANSPORT SYSTEM PERMEASE PROTEIN PSTC"/>
    <property type="match status" value="1"/>
</dbReference>
<comment type="function">
    <text evidence="10">Part of the binding-protein-dependent transport system for phosphate; probably responsible for the translocation of the substrate across the membrane.</text>
</comment>
<dbReference type="GO" id="GO:0006817">
    <property type="term" value="P:phosphate ion transport"/>
    <property type="evidence" value="ECO:0007669"/>
    <property type="project" value="UniProtKB-KW"/>
</dbReference>
<proteinExistence type="inferred from homology"/>
<name>A0A7V3YGP2_9BACT</name>
<keyword evidence="5 10" id="KW-0592">Phosphate transport</keyword>
<comment type="similarity">
    <text evidence="2 10">Belongs to the binding-protein-dependent transport system permease family. CysTW subfamily.</text>
</comment>
<evidence type="ECO:0000256" key="5">
    <source>
        <dbReference type="ARBA" id="ARBA00022592"/>
    </source>
</evidence>
<dbReference type="SUPFAM" id="SSF161098">
    <property type="entry name" value="MetI-like"/>
    <property type="match status" value="1"/>
</dbReference>
<feature type="domain" description="ABC transmembrane type-1" evidence="11">
    <location>
        <begin position="76"/>
        <end position="287"/>
    </location>
</feature>
<feature type="transmembrane region" description="Helical" evidence="9">
    <location>
        <begin position="200"/>
        <end position="221"/>
    </location>
</feature>
<dbReference type="GO" id="GO:0005886">
    <property type="term" value="C:plasma membrane"/>
    <property type="evidence" value="ECO:0007669"/>
    <property type="project" value="UniProtKB-SubCell"/>
</dbReference>
<reference evidence="12" key="1">
    <citation type="journal article" date="2020" name="mSystems">
        <title>Genome- and Community-Level Interaction Insights into Carbon Utilization and Element Cycling Functions of Hydrothermarchaeota in Hydrothermal Sediment.</title>
        <authorList>
            <person name="Zhou Z."/>
            <person name="Liu Y."/>
            <person name="Xu W."/>
            <person name="Pan J."/>
            <person name="Luo Z.H."/>
            <person name="Li M."/>
        </authorList>
    </citation>
    <scope>NUCLEOTIDE SEQUENCE [LARGE SCALE GENOMIC DNA]</scope>
    <source>
        <strain evidence="12">SpSt-747</strain>
    </source>
</reference>
<evidence type="ECO:0000256" key="10">
    <source>
        <dbReference type="RuleBase" id="RU363054"/>
    </source>
</evidence>
<protein>
    <recommendedName>
        <fullName evidence="10">Phosphate transport system permease protein</fullName>
    </recommendedName>
</protein>
<dbReference type="InterPro" id="IPR035906">
    <property type="entry name" value="MetI-like_sf"/>
</dbReference>
<evidence type="ECO:0000256" key="7">
    <source>
        <dbReference type="ARBA" id="ARBA00022989"/>
    </source>
</evidence>
<dbReference type="Pfam" id="PF00528">
    <property type="entry name" value="BPD_transp_1"/>
    <property type="match status" value="1"/>
</dbReference>
<evidence type="ECO:0000256" key="3">
    <source>
        <dbReference type="ARBA" id="ARBA00022448"/>
    </source>
</evidence>
<sequence length="298" mass="32099">MSERRKRGLGKKPQDTAGLVLFFVALSSVAFILGIIAVLFVEGLPALSHVSLSEFFLGRRWYPVSSPPRFGLLPLLLGSLFVTLGGLAFAVPLGFLAAVFLAEICPRGLREFLKPVIEILAGIPSVVYGFFGMVFLAPFLRDIFTLPTGLTAFTASMLLGLMAIPVVVSVIEDALTAVPRDYREAALALGATRWETIKEVVIPAASSGIGAAIILGAGRIIGETMTVLMVAGGAALIPRSFFQPVRTMTATIAAEMAETPVGSLHYRVLFLVAVVLFAITLLFDLVVNLFSRREFWRR</sequence>
<evidence type="ECO:0000256" key="1">
    <source>
        <dbReference type="ARBA" id="ARBA00004651"/>
    </source>
</evidence>
<feature type="transmembrane region" description="Helical" evidence="9">
    <location>
        <begin position="116"/>
        <end position="140"/>
    </location>
</feature>
<evidence type="ECO:0000256" key="4">
    <source>
        <dbReference type="ARBA" id="ARBA00022475"/>
    </source>
</evidence>
<organism evidence="12">
    <name type="scientific">Candidatus Caldatribacterium californiense</name>
    <dbReference type="NCBI Taxonomy" id="1454726"/>
    <lineage>
        <taxon>Bacteria</taxon>
        <taxon>Pseudomonadati</taxon>
        <taxon>Atribacterota</taxon>
        <taxon>Atribacteria</taxon>
        <taxon>Atribacterales</taxon>
        <taxon>Candidatus Caldatribacteriaceae</taxon>
        <taxon>Candidatus Caldatribacterium</taxon>
    </lineage>
</organism>
<evidence type="ECO:0000256" key="8">
    <source>
        <dbReference type="ARBA" id="ARBA00023136"/>
    </source>
</evidence>
<dbReference type="AlphaFoldDB" id="A0A7V3YGP2"/>
<keyword evidence="4 10" id="KW-1003">Cell membrane</keyword>
<keyword evidence="8 9" id="KW-0472">Membrane</keyword>
<keyword evidence="3 9" id="KW-0813">Transport</keyword>